<dbReference type="InterPro" id="IPR001841">
    <property type="entry name" value="Znf_RING"/>
</dbReference>
<keyword evidence="1" id="KW-0863">Zinc-finger</keyword>
<dbReference type="AlphaFoldDB" id="A0A165MZS2"/>
<keyword evidence="4" id="KW-1185">Reference proteome</keyword>
<name>A0A165MZS2_9APHY</name>
<dbReference type="SMART" id="SM00184">
    <property type="entry name" value="RING"/>
    <property type="match status" value="1"/>
</dbReference>
<evidence type="ECO:0000313" key="3">
    <source>
        <dbReference type="EMBL" id="KZT66329.1"/>
    </source>
</evidence>
<protein>
    <recommendedName>
        <fullName evidence="2">RING-type domain-containing protein</fullName>
    </recommendedName>
</protein>
<dbReference type="SUPFAM" id="SSF57850">
    <property type="entry name" value="RING/U-box"/>
    <property type="match status" value="1"/>
</dbReference>
<keyword evidence="1" id="KW-0862">Zinc</keyword>
<organism evidence="3 4">
    <name type="scientific">Daedalea quercina L-15889</name>
    <dbReference type="NCBI Taxonomy" id="1314783"/>
    <lineage>
        <taxon>Eukaryota</taxon>
        <taxon>Fungi</taxon>
        <taxon>Dikarya</taxon>
        <taxon>Basidiomycota</taxon>
        <taxon>Agaricomycotina</taxon>
        <taxon>Agaricomycetes</taxon>
        <taxon>Polyporales</taxon>
        <taxon>Fomitopsis</taxon>
    </lineage>
</organism>
<dbReference type="InterPro" id="IPR038213">
    <property type="entry name" value="IFI6/IFI27-like_sf"/>
</dbReference>
<evidence type="ECO:0000259" key="2">
    <source>
        <dbReference type="PROSITE" id="PS50089"/>
    </source>
</evidence>
<dbReference type="Gene3D" id="6.10.110.10">
    <property type="match status" value="1"/>
</dbReference>
<evidence type="ECO:0000256" key="1">
    <source>
        <dbReference type="PROSITE-ProRule" id="PRU00175"/>
    </source>
</evidence>
<dbReference type="EMBL" id="KV429091">
    <property type="protein sequence ID" value="KZT66329.1"/>
    <property type="molecule type" value="Genomic_DNA"/>
</dbReference>
<dbReference type="OrthoDB" id="440424at2759"/>
<sequence length="147" mass="15416">MAQACTKCERPLSQGADATSAALFACGHKYHLGCVDDPGNLNECPECKFWGRVKTGVIVGLVAIPIIWCLFSGRSGAPESAREHVRSQGFGPKGPIKGTAAAFEHSKPGKIAAGSKFAQKQSIGMGGDILVSHYVEEATWGALKGTK</sequence>
<proteinExistence type="predicted"/>
<dbReference type="Proteomes" id="UP000076727">
    <property type="component" value="Unassembled WGS sequence"/>
</dbReference>
<gene>
    <name evidence="3" type="ORF">DAEQUDRAFT_758835</name>
</gene>
<feature type="domain" description="RING-type" evidence="2">
    <location>
        <begin position="5"/>
        <end position="48"/>
    </location>
</feature>
<dbReference type="PROSITE" id="PS50089">
    <property type="entry name" value="ZF_RING_2"/>
    <property type="match status" value="1"/>
</dbReference>
<keyword evidence="1" id="KW-0479">Metal-binding</keyword>
<accession>A0A165MZS2</accession>
<reference evidence="3 4" key="1">
    <citation type="journal article" date="2016" name="Mol. Biol. Evol.">
        <title>Comparative Genomics of Early-Diverging Mushroom-Forming Fungi Provides Insights into the Origins of Lignocellulose Decay Capabilities.</title>
        <authorList>
            <person name="Nagy L.G."/>
            <person name="Riley R."/>
            <person name="Tritt A."/>
            <person name="Adam C."/>
            <person name="Daum C."/>
            <person name="Floudas D."/>
            <person name="Sun H."/>
            <person name="Yadav J.S."/>
            <person name="Pangilinan J."/>
            <person name="Larsson K.H."/>
            <person name="Matsuura K."/>
            <person name="Barry K."/>
            <person name="Labutti K."/>
            <person name="Kuo R."/>
            <person name="Ohm R.A."/>
            <person name="Bhattacharya S.S."/>
            <person name="Shirouzu T."/>
            <person name="Yoshinaga Y."/>
            <person name="Martin F.M."/>
            <person name="Grigoriev I.V."/>
            <person name="Hibbett D.S."/>
        </authorList>
    </citation>
    <scope>NUCLEOTIDE SEQUENCE [LARGE SCALE GENOMIC DNA]</scope>
    <source>
        <strain evidence="3 4">L-15889</strain>
    </source>
</reference>
<dbReference type="GO" id="GO:0008270">
    <property type="term" value="F:zinc ion binding"/>
    <property type="evidence" value="ECO:0007669"/>
    <property type="project" value="UniProtKB-KW"/>
</dbReference>
<evidence type="ECO:0000313" key="4">
    <source>
        <dbReference type="Proteomes" id="UP000076727"/>
    </source>
</evidence>